<evidence type="ECO:0000313" key="2">
    <source>
        <dbReference type="EMBL" id="MCM8747807.1"/>
    </source>
</evidence>
<dbReference type="AlphaFoldDB" id="A0AA41W9M1"/>
<dbReference type="PANTHER" id="PTHR11106:SF111">
    <property type="entry name" value="MACRO DOMAIN-CONTAINING PROTEIN"/>
    <property type="match status" value="1"/>
</dbReference>
<dbReference type="Pfam" id="PF01661">
    <property type="entry name" value="Macro"/>
    <property type="match status" value="1"/>
</dbReference>
<dbReference type="Proteomes" id="UP001165306">
    <property type="component" value="Unassembled WGS sequence"/>
</dbReference>
<dbReference type="InterPro" id="IPR043472">
    <property type="entry name" value="Macro_dom-like"/>
</dbReference>
<feature type="domain" description="Macro" evidence="1">
    <location>
        <begin position="25"/>
        <end position="207"/>
    </location>
</feature>
<dbReference type="SUPFAM" id="SSF52949">
    <property type="entry name" value="Macro domain-like"/>
    <property type="match status" value="1"/>
</dbReference>
<dbReference type="SMART" id="SM00506">
    <property type="entry name" value="A1pp"/>
    <property type="match status" value="1"/>
</dbReference>
<name>A0AA41W9M1_9BACT</name>
<proteinExistence type="predicted"/>
<organism evidence="2 3">
    <name type="scientific">Thermalbibacter longus</name>
    <dbReference type="NCBI Taxonomy" id="2951981"/>
    <lineage>
        <taxon>Bacteria</taxon>
        <taxon>Pseudomonadati</taxon>
        <taxon>Thermomicrobiota</taxon>
        <taxon>Thermomicrobia</taxon>
        <taxon>Thermomicrobiales</taxon>
        <taxon>Thermomicrobiaceae</taxon>
        <taxon>Thermalbibacter</taxon>
    </lineage>
</organism>
<gene>
    <name evidence="2" type="ORF">NET02_01450</name>
</gene>
<dbReference type="EMBL" id="JAMSLR010000001">
    <property type="protein sequence ID" value="MCM8747807.1"/>
    <property type="molecule type" value="Genomic_DNA"/>
</dbReference>
<evidence type="ECO:0000313" key="3">
    <source>
        <dbReference type="Proteomes" id="UP001165306"/>
    </source>
</evidence>
<dbReference type="PANTHER" id="PTHR11106">
    <property type="entry name" value="GANGLIOSIDE INDUCED DIFFERENTIATION ASSOCIATED PROTEIN 2-RELATED"/>
    <property type="match status" value="1"/>
</dbReference>
<accession>A0AA41W9M1</accession>
<reference evidence="2" key="1">
    <citation type="submission" date="2022-06" db="EMBL/GenBank/DDBJ databases">
        <title>CFH 74404 Thermomicrobiaceae sp.</title>
        <authorList>
            <person name="Ming H."/>
            <person name="Li W.-J."/>
            <person name="Zhao Z."/>
        </authorList>
    </citation>
    <scope>NUCLEOTIDE SEQUENCE</scope>
    <source>
        <strain evidence="2">CFH 74404</strain>
    </source>
</reference>
<sequence length="210" mass="22157">MVSGARTGLLSALVLERRWLLPGYREVPRGQMMSDGIMEVIVGDITTVDTEAIVNAANTELWMGGGVAGAIKRAGGEEIEREAMSKGPIRVGEAVATGAGRLPYKAVIHAAAMGYQGGRMIPPTAESIQAATRAALAVADELGVESVAFPALGTGVGGFDLAEAASLMVSTVRRSLSRPDCRVRRVVFVVRTEDARQAFQDAIDRESEVM</sequence>
<evidence type="ECO:0000259" key="1">
    <source>
        <dbReference type="PROSITE" id="PS51154"/>
    </source>
</evidence>
<comment type="caution">
    <text evidence="2">The sequence shown here is derived from an EMBL/GenBank/DDBJ whole genome shotgun (WGS) entry which is preliminary data.</text>
</comment>
<dbReference type="Gene3D" id="3.40.220.10">
    <property type="entry name" value="Leucine Aminopeptidase, subunit E, domain 1"/>
    <property type="match status" value="1"/>
</dbReference>
<dbReference type="PROSITE" id="PS51154">
    <property type="entry name" value="MACRO"/>
    <property type="match status" value="1"/>
</dbReference>
<dbReference type="InterPro" id="IPR002589">
    <property type="entry name" value="Macro_dom"/>
</dbReference>
<protein>
    <submittedName>
        <fullName evidence="2">Macro domain-containing protein</fullName>
    </submittedName>
</protein>
<keyword evidence="3" id="KW-1185">Reference proteome</keyword>